<feature type="domain" description="Hflx-type G" evidence="9">
    <location>
        <begin position="259"/>
        <end position="424"/>
    </location>
</feature>
<dbReference type="AlphaFoldDB" id="A0A7Y4NS74"/>
<dbReference type="Gene3D" id="3.40.50.300">
    <property type="entry name" value="P-loop containing nucleotide triphosphate hydrolases"/>
    <property type="match status" value="1"/>
</dbReference>
<dbReference type="NCBIfam" id="TIGR03156">
    <property type="entry name" value="GTP_HflX"/>
    <property type="match status" value="1"/>
</dbReference>
<evidence type="ECO:0000256" key="4">
    <source>
        <dbReference type="ARBA" id="ARBA00023134"/>
    </source>
</evidence>
<sequence>MAKTLPDRPRAILVGVQLPGVTDEAHAADLAELKRLVHTLGFDTVGTLSQRRQRLANGTVLGSGKLKELAALTGGSGVIPSGAQGRASKAREKWEAEADADPEAGTEAAGDTGVEAEAPPDEDDDATDLDLEATAIEPGPKPTVVVVDHELSPSQLRNLERATGAQVLDRAGVIVDIFHRHAKSHEARMQVEIARLNYLAPRLRESSGGSERQQGRGSGDSAVELDRRKIRDRLAELREGLAAIQKDQDQRRYARRDQLRVALVGYTNAGKSSLMRALTGSAVLVADQLFATLDTTVRAMQPETRPRILVSDTVGFIQKLPHDLVASFRSTLDEALEASLLLYVVDASDPTWAAQLEVTRTVLREIGAEVVPSKLLFNKVDRLDAAAQEALKAAHPDALQLSAHRPDDVAALRREIIAFFEASMVEADLVIPYARQARIGEVYEHTTVVSQAYDETGSRLRVRGLPGAIARLTRSLQE</sequence>
<dbReference type="PRINTS" id="PR00326">
    <property type="entry name" value="GTP1OBG"/>
</dbReference>
<comment type="function">
    <text evidence="5">GTPase that associates with the 50S ribosomal subunit and may have a role during protein synthesis or ribosome biogenesis.</text>
</comment>
<feature type="binding site" evidence="7">
    <location>
        <position position="272"/>
    </location>
    <ligand>
        <name>Mg(2+)</name>
        <dbReference type="ChEBI" id="CHEBI:18420"/>
    </ligand>
</feature>
<evidence type="ECO:0000256" key="2">
    <source>
        <dbReference type="ARBA" id="ARBA00022741"/>
    </source>
</evidence>
<keyword evidence="4 5" id="KW-0342">GTP-binding</keyword>
<dbReference type="InterPro" id="IPR032305">
    <property type="entry name" value="GTP-bd_M"/>
</dbReference>
<dbReference type="Gene3D" id="3.40.50.11060">
    <property type="entry name" value="GTPase HflX, N-terminal domain"/>
    <property type="match status" value="2"/>
</dbReference>
<dbReference type="InterPro" id="IPR030394">
    <property type="entry name" value="G_HFLX_dom"/>
</dbReference>
<dbReference type="CDD" id="cd01878">
    <property type="entry name" value="HflX"/>
    <property type="match status" value="1"/>
</dbReference>
<proteinExistence type="inferred from homology"/>
<dbReference type="Pfam" id="PF01926">
    <property type="entry name" value="MMR_HSR1"/>
    <property type="match status" value="1"/>
</dbReference>
<keyword evidence="1 7" id="KW-0479">Metal-binding</keyword>
<dbReference type="Pfam" id="PF13167">
    <property type="entry name" value="GTP-bdg_N"/>
    <property type="match status" value="2"/>
</dbReference>
<feature type="binding site" evidence="6">
    <location>
        <begin position="265"/>
        <end position="272"/>
    </location>
    <ligand>
        <name>GTP</name>
        <dbReference type="ChEBI" id="CHEBI:37565"/>
    </ligand>
</feature>
<feature type="region of interest" description="Disordered" evidence="8">
    <location>
        <begin position="204"/>
        <end position="224"/>
    </location>
</feature>
<evidence type="ECO:0000256" key="1">
    <source>
        <dbReference type="ARBA" id="ARBA00022723"/>
    </source>
</evidence>
<dbReference type="GO" id="GO:0003924">
    <property type="term" value="F:GTPase activity"/>
    <property type="evidence" value="ECO:0007669"/>
    <property type="project" value="UniProtKB-UniRule"/>
</dbReference>
<keyword evidence="2 5" id="KW-0547">Nucleotide-binding</keyword>
<name>A0A7Y4NS74_9BACT</name>
<dbReference type="GO" id="GO:0005525">
    <property type="term" value="F:GTP binding"/>
    <property type="evidence" value="ECO:0007669"/>
    <property type="project" value="UniProtKB-UniRule"/>
</dbReference>
<feature type="binding site" evidence="6">
    <location>
        <begin position="290"/>
        <end position="294"/>
    </location>
    <ligand>
        <name>GTP</name>
        <dbReference type="ChEBI" id="CHEBI:37565"/>
    </ligand>
</feature>
<dbReference type="HAMAP" id="MF_00900">
    <property type="entry name" value="GTPase_HflX"/>
    <property type="match status" value="1"/>
</dbReference>
<comment type="subcellular location">
    <subcellularLocation>
        <location evidence="5">Cytoplasm</location>
    </subcellularLocation>
    <text evidence="5">May associate with membranes.</text>
</comment>
<comment type="caution">
    <text evidence="10">The sequence shown here is derived from an EMBL/GenBank/DDBJ whole genome shotgun (WGS) entry which is preliminary data.</text>
</comment>
<keyword evidence="5" id="KW-0963">Cytoplasm</keyword>
<dbReference type="Pfam" id="PF16360">
    <property type="entry name" value="GTP-bdg_M"/>
    <property type="match status" value="1"/>
</dbReference>
<dbReference type="InterPro" id="IPR027417">
    <property type="entry name" value="P-loop_NTPase"/>
</dbReference>
<evidence type="ECO:0000256" key="5">
    <source>
        <dbReference type="HAMAP-Rule" id="MF_00900"/>
    </source>
</evidence>
<evidence type="ECO:0000256" key="7">
    <source>
        <dbReference type="PIRSR" id="PIRSR006809-2"/>
    </source>
</evidence>
<feature type="binding site" evidence="6">
    <location>
        <begin position="378"/>
        <end position="381"/>
    </location>
    <ligand>
        <name>GTP</name>
        <dbReference type="ChEBI" id="CHEBI:37565"/>
    </ligand>
</feature>
<dbReference type="GO" id="GO:0043022">
    <property type="term" value="F:ribosome binding"/>
    <property type="evidence" value="ECO:0007669"/>
    <property type="project" value="TreeGrafter"/>
</dbReference>
<feature type="region of interest" description="Disordered" evidence="8">
    <location>
        <begin position="78"/>
        <end position="126"/>
    </location>
</feature>
<dbReference type="InterPro" id="IPR025121">
    <property type="entry name" value="GTPase_HflX_N"/>
</dbReference>
<feature type="binding site" evidence="6">
    <location>
        <begin position="402"/>
        <end position="404"/>
    </location>
    <ligand>
        <name>GTP</name>
        <dbReference type="ChEBI" id="CHEBI:37565"/>
    </ligand>
</feature>
<feature type="binding site" evidence="7">
    <location>
        <position position="292"/>
    </location>
    <ligand>
        <name>Mg(2+)</name>
        <dbReference type="ChEBI" id="CHEBI:18420"/>
    </ligand>
</feature>
<dbReference type="Proteomes" id="UP000563426">
    <property type="component" value="Unassembled WGS sequence"/>
</dbReference>
<accession>A0A7Y4NS74</accession>
<evidence type="ECO:0000259" key="9">
    <source>
        <dbReference type="PROSITE" id="PS51705"/>
    </source>
</evidence>
<keyword evidence="3 7" id="KW-0460">Magnesium</keyword>
<evidence type="ECO:0000256" key="8">
    <source>
        <dbReference type="SAM" id="MobiDB-lite"/>
    </source>
</evidence>
<dbReference type="Gene3D" id="6.10.250.2860">
    <property type="match status" value="1"/>
</dbReference>
<dbReference type="GO" id="GO:0005737">
    <property type="term" value="C:cytoplasm"/>
    <property type="evidence" value="ECO:0007669"/>
    <property type="project" value="UniProtKB-SubCell"/>
</dbReference>
<dbReference type="InterPro" id="IPR042108">
    <property type="entry name" value="GTPase_HflX_N_sf"/>
</dbReference>
<dbReference type="InterPro" id="IPR006073">
    <property type="entry name" value="GTP-bd"/>
</dbReference>
<reference evidence="10 11" key="1">
    <citation type="submission" date="2020-05" db="EMBL/GenBank/DDBJ databases">
        <authorList>
            <person name="Whitworth D."/>
        </authorList>
    </citation>
    <scope>NUCLEOTIDE SEQUENCE [LARGE SCALE GENOMIC DNA]</scope>
    <source>
        <strain evidence="10 11">AB043B</strain>
    </source>
</reference>
<organism evidence="10 11">
    <name type="scientific">Corallococcus exercitus</name>
    <dbReference type="NCBI Taxonomy" id="2316736"/>
    <lineage>
        <taxon>Bacteria</taxon>
        <taxon>Pseudomonadati</taxon>
        <taxon>Myxococcota</taxon>
        <taxon>Myxococcia</taxon>
        <taxon>Myxococcales</taxon>
        <taxon>Cystobacterineae</taxon>
        <taxon>Myxococcaceae</taxon>
        <taxon>Corallococcus</taxon>
    </lineage>
</organism>
<dbReference type="EMBL" id="JABFJV010000100">
    <property type="protein sequence ID" value="NOK35259.1"/>
    <property type="molecule type" value="Genomic_DNA"/>
</dbReference>
<comment type="cofactor">
    <cofactor evidence="7">
        <name>Mg(2+)</name>
        <dbReference type="ChEBI" id="CHEBI:18420"/>
    </cofactor>
</comment>
<dbReference type="PIRSF" id="PIRSF006809">
    <property type="entry name" value="GTP-binding_hflX_prd"/>
    <property type="match status" value="1"/>
</dbReference>
<comment type="subunit">
    <text evidence="5">Monomer. Associates with the 50S ribosomal subunit.</text>
</comment>
<evidence type="ECO:0000256" key="6">
    <source>
        <dbReference type="PIRSR" id="PIRSR006809-1"/>
    </source>
</evidence>
<evidence type="ECO:0000256" key="3">
    <source>
        <dbReference type="ARBA" id="ARBA00022842"/>
    </source>
</evidence>
<comment type="similarity">
    <text evidence="5">Belongs to the TRAFAC class OBG-HflX-like GTPase superfamily. HflX GTPase family.</text>
</comment>
<gene>
    <name evidence="5 10" type="primary">hflX</name>
    <name evidence="10" type="ORF">HMI49_18830</name>
</gene>
<evidence type="ECO:0000313" key="10">
    <source>
        <dbReference type="EMBL" id="NOK35259.1"/>
    </source>
</evidence>
<protein>
    <recommendedName>
        <fullName evidence="5">GTPase HflX</fullName>
    </recommendedName>
    <alternativeName>
        <fullName evidence="5">GTP-binding protein HflX</fullName>
    </alternativeName>
</protein>
<dbReference type="SUPFAM" id="SSF52540">
    <property type="entry name" value="P-loop containing nucleoside triphosphate hydrolases"/>
    <property type="match status" value="1"/>
</dbReference>
<evidence type="ECO:0000313" key="11">
    <source>
        <dbReference type="Proteomes" id="UP000563426"/>
    </source>
</evidence>
<dbReference type="GO" id="GO:0046872">
    <property type="term" value="F:metal ion binding"/>
    <property type="evidence" value="ECO:0007669"/>
    <property type="project" value="UniProtKB-KW"/>
</dbReference>
<feature type="binding site" evidence="6">
    <location>
        <begin position="312"/>
        <end position="315"/>
    </location>
    <ligand>
        <name>GTP</name>
        <dbReference type="ChEBI" id="CHEBI:37565"/>
    </ligand>
</feature>
<dbReference type="PROSITE" id="PS51705">
    <property type="entry name" value="G_HFLX"/>
    <property type="match status" value="1"/>
</dbReference>
<dbReference type="PANTHER" id="PTHR10229:SF0">
    <property type="entry name" value="GTP-BINDING PROTEIN 6-RELATED"/>
    <property type="match status" value="1"/>
</dbReference>
<dbReference type="PANTHER" id="PTHR10229">
    <property type="entry name" value="GTP-BINDING PROTEIN HFLX"/>
    <property type="match status" value="1"/>
</dbReference>
<dbReference type="RefSeq" id="WP_171436048.1">
    <property type="nucleotide sequence ID" value="NZ_JABFJV010000100.1"/>
</dbReference>
<keyword evidence="11" id="KW-1185">Reference proteome</keyword>
<dbReference type="InterPro" id="IPR016496">
    <property type="entry name" value="GTPase_HflX"/>
</dbReference>